<keyword evidence="3 5" id="KW-1133">Transmembrane helix</keyword>
<evidence type="ECO:0000256" key="5">
    <source>
        <dbReference type="SAM" id="Phobius"/>
    </source>
</evidence>
<dbReference type="PANTHER" id="PTHR19229:SF250">
    <property type="entry name" value="ABC TRANSPORTER DOMAIN-CONTAINING PROTEIN-RELATED"/>
    <property type="match status" value="1"/>
</dbReference>
<dbReference type="GO" id="GO:0140359">
    <property type="term" value="F:ABC-type transporter activity"/>
    <property type="evidence" value="ECO:0007669"/>
    <property type="project" value="InterPro"/>
</dbReference>
<dbReference type="EMBL" id="JARKHS020024537">
    <property type="protein sequence ID" value="KAK8768076.1"/>
    <property type="molecule type" value="Genomic_DNA"/>
</dbReference>
<reference evidence="8 9" key="1">
    <citation type="journal article" date="2023" name="Arcadia Sci">
        <title>De novo assembly of a long-read Amblyomma americanum tick genome.</title>
        <authorList>
            <person name="Chou S."/>
            <person name="Poskanzer K.E."/>
            <person name="Rollins M."/>
            <person name="Thuy-Boun P.S."/>
        </authorList>
    </citation>
    <scope>NUCLEOTIDE SEQUENCE [LARGE SCALE GENOMIC DNA]</scope>
    <source>
        <strain evidence="8">F_SG_1</strain>
        <tissue evidence="8">Salivary glands</tissue>
    </source>
</reference>
<dbReference type="GO" id="GO:0005319">
    <property type="term" value="F:lipid transporter activity"/>
    <property type="evidence" value="ECO:0007669"/>
    <property type="project" value="TreeGrafter"/>
</dbReference>
<feature type="transmembrane region" description="Helical" evidence="5">
    <location>
        <begin position="527"/>
        <end position="553"/>
    </location>
</feature>
<proteinExistence type="predicted"/>
<dbReference type="GO" id="GO:0016020">
    <property type="term" value="C:membrane"/>
    <property type="evidence" value="ECO:0007669"/>
    <property type="project" value="UniProtKB-SubCell"/>
</dbReference>
<dbReference type="Proteomes" id="UP001321473">
    <property type="component" value="Unassembled WGS sequence"/>
</dbReference>
<feature type="transmembrane region" description="Helical" evidence="5">
    <location>
        <begin position="213"/>
        <end position="238"/>
    </location>
</feature>
<dbReference type="InterPro" id="IPR027417">
    <property type="entry name" value="P-loop_NTPase"/>
</dbReference>
<feature type="transmembrane region" description="Helical" evidence="5">
    <location>
        <begin position="171"/>
        <end position="193"/>
    </location>
</feature>
<evidence type="ECO:0000259" key="6">
    <source>
        <dbReference type="Pfam" id="PF01529"/>
    </source>
</evidence>
<feature type="transmembrane region" description="Helical" evidence="5">
    <location>
        <begin position="874"/>
        <end position="895"/>
    </location>
</feature>
<feature type="transmembrane region" description="Helical" evidence="5">
    <location>
        <begin position="48"/>
        <end position="69"/>
    </location>
</feature>
<keyword evidence="4 5" id="KW-0472">Membrane</keyword>
<feature type="transmembrane region" description="Helical" evidence="5">
    <location>
        <begin position="12"/>
        <end position="36"/>
    </location>
</feature>
<evidence type="ECO:0000256" key="4">
    <source>
        <dbReference type="ARBA" id="ARBA00023136"/>
    </source>
</evidence>
<evidence type="ECO:0000256" key="2">
    <source>
        <dbReference type="ARBA" id="ARBA00022692"/>
    </source>
</evidence>
<protein>
    <recommendedName>
        <fullName evidence="10">Palmitoyltransferase</fullName>
    </recommendedName>
</protein>
<feature type="domain" description="ABC-2 type transporter transmembrane" evidence="7">
    <location>
        <begin position="432"/>
        <end position="550"/>
    </location>
</feature>
<keyword evidence="9" id="KW-1185">Reference proteome</keyword>
<dbReference type="InterPro" id="IPR013525">
    <property type="entry name" value="ABC2_TM"/>
</dbReference>
<feature type="transmembrane region" description="Helical" evidence="5">
    <location>
        <begin position="441"/>
        <end position="463"/>
    </location>
</feature>
<feature type="domain" description="Palmitoyltransferase DHHC" evidence="6">
    <location>
        <begin position="127"/>
        <end position="246"/>
    </location>
</feature>
<name>A0AAQ4E036_AMBAM</name>
<accession>A0AAQ4E036</accession>
<sequence length="1113" mass="127041">MLGPIFEAVFHGLKCACGWIPVVFAAALFAEAYYAYVFVFCSGFVTETVLRVVLAGVFHILLLFCLWSFAQTTLTSPSSVPRYFQISGDERRQLTYAARSPARRDILLEAMATKRGVLTRCTDGKVNYCDACQRIKPDRCHHCSSCEKCIPKMDHHCPWFNNCIGFSTYKFFLLTLFYLVLLCAYVAASMPLYMWHRAPNERSLSYPPLHSLFLLVLAGAMFFAIGCFLCMHASFVMANCTTLESTRPATFKERGDSFNIGVYRNVVESLCARAVQDIIRGGRIVRSTTLLWARQLYIILWKNIYVKRISRHYPTTVLEIALIVALLLGIQEDSVVREPLVRRGDTTYEPIHPKAFWNAQPNMSRIDTVHYPQRLISQPEGPVAEDRFPEMNTLLPVMGALQQRHLLFQAERFKYAYPVPEVTLQRFPFPAHLEYRDTKNYALVLTRFCIGMLIPFSVFVARLTDEKATGMKEMLRVTGLGDWIYWASHYLSGFFMHLIIVTLMMLFVCVKRNEEGRAFIQFSDPLLLFWILMCFCSNCQMHAILLSMFFGSLEQGANWSNFYDRSATPDNVTLAEIVFVGFLCDCCIVIIVWYLDNVLPVGPGISKPFLFPFQTKYWIPSMTFARMPLKTVGELQNFEPEPRDQLVAIEVINVSKVIIMDEPTANMDPEARREMWELLLKIRRSCSIFLTTQHLDEADVLGDRIVIMANGQIRCGGSPTFLKQRFGTGYRMKIHKLPGCKLLAIELLLRKYSPKARLQSDSDNEATFILGQMVATRKIVTMFKDIEQRSAELGIASVGVAVTSLEDVIVQVGEEHHVHHRHPDIGSGEYVEANMSVVKTMASATVSDPSFLGRAWAVLQKRAIYVWRQKKMPLFSWMLPPLLLSLLFLLEYLGLRVSGYDVEHFGDKVRYTFPEVVGRAEGFVVADKEQAFIDDQLHPLIGNPAEFYVKSLDADTNITAGLLAEAKDRLHKYVFRIHFGVQMTKKEGDVLWYNGQIQHTAPLVMRLYNTARLRNITGVKTAEFVFEVSSRGAEDRHLLGEEVGLEKEQISSQNTYRTVLPKVLRSIFFPLVSSLMCSNFVLFPTTERALRVCPFFLCFPQRALFRRPPLMEV</sequence>
<dbReference type="InterPro" id="IPR026082">
    <property type="entry name" value="ABCA"/>
</dbReference>
<gene>
    <name evidence="8" type="ORF">V5799_005143</name>
</gene>
<dbReference type="AlphaFoldDB" id="A0AAQ4E036"/>
<feature type="transmembrane region" description="Helical" evidence="5">
    <location>
        <begin position="483"/>
        <end position="507"/>
    </location>
</feature>
<evidence type="ECO:0000259" key="7">
    <source>
        <dbReference type="Pfam" id="PF12698"/>
    </source>
</evidence>
<dbReference type="Gene3D" id="3.40.50.300">
    <property type="entry name" value="P-loop containing nucleotide triphosphate hydrolases"/>
    <property type="match status" value="1"/>
</dbReference>
<dbReference type="PROSITE" id="PS50216">
    <property type="entry name" value="DHHC"/>
    <property type="match status" value="1"/>
</dbReference>
<evidence type="ECO:0000313" key="8">
    <source>
        <dbReference type="EMBL" id="KAK8768076.1"/>
    </source>
</evidence>
<dbReference type="Pfam" id="PF12698">
    <property type="entry name" value="ABC2_membrane_3"/>
    <property type="match status" value="1"/>
</dbReference>
<organism evidence="8 9">
    <name type="scientific">Amblyomma americanum</name>
    <name type="common">Lone star tick</name>
    <dbReference type="NCBI Taxonomy" id="6943"/>
    <lineage>
        <taxon>Eukaryota</taxon>
        <taxon>Metazoa</taxon>
        <taxon>Ecdysozoa</taxon>
        <taxon>Arthropoda</taxon>
        <taxon>Chelicerata</taxon>
        <taxon>Arachnida</taxon>
        <taxon>Acari</taxon>
        <taxon>Parasitiformes</taxon>
        <taxon>Ixodida</taxon>
        <taxon>Ixodoidea</taxon>
        <taxon>Ixodidae</taxon>
        <taxon>Amblyomminae</taxon>
        <taxon>Amblyomma</taxon>
    </lineage>
</organism>
<evidence type="ECO:0000256" key="3">
    <source>
        <dbReference type="ARBA" id="ARBA00022989"/>
    </source>
</evidence>
<dbReference type="SUPFAM" id="SSF52540">
    <property type="entry name" value="P-loop containing nucleoside triphosphate hydrolases"/>
    <property type="match status" value="1"/>
</dbReference>
<dbReference type="PANTHER" id="PTHR19229">
    <property type="entry name" value="ATP-BINDING CASSETTE TRANSPORTER SUBFAMILY A ABCA"/>
    <property type="match status" value="1"/>
</dbReference>
<evidence type="ECO:0008006" key="10">
    <source>
        <dbReference type="Google" id="ProtNLM"/>
    </source>
</evidence>
<feature type="transmembrane region" description="Helical" evidence="5">
    <location>
        <begin position="573"/>
        <end position="595"/>
    </location>
</feature>
<dbReference type="InterPro" id="IPR001594">
    <property type="entry name" value="Palmitoyltrfase_DHHC"/>
</dbReference>
<evidence type="ECO:0000313" key="9">
    <source>
        <dbReference type="Proteomes" id="UP001321473"/>
    </source>
</evidence>
<dbReference type="GO" id="GO:0016409">
    <property type="term" value="F:palmitoyltransferase activity"/>
    <property type="evidence" value="ECO:0007669"/>
    <property type="project" value="InterPro"/>
</dbReference>
<keyword evidence="2 5" id="KW-0812">Transmembrane</keyword>
<dbReference type="Pfam" id="PF01529">
    <property type="entry name" value="DHHC"/>
    <property type="match status" value="1"/>
</dbReference>
<comment type="subcellular location">
    <subcellularLocation>
        <location evidence="1">Membrane</location>
        <topology evidence="1">Multi-pass membrane protein</topology>
    </subcellularLocation>
</comment>
<evidence type="ECO:0000256" key="1">
    <source>
        <dbReference type="ARBA" id="ARBA00004141"/>
    </source>
</evidence>
<comment type="caution">
    <text evidence="8">The sequence shown here is derived from an EMBL/GenBank/DDBJ whole genome shotgun (WGS) entry which is preliminary data.</text>
</comment>